<dbReference type="Pfam" id="PF05199">
    <property type="entry name" value="GMC_oxred_C"/>
    <property type="match status" value="1"/>
</dbReference>
<organism evidence="3 4">
    <name type="scientific">Rhodoferax lithotrophicus</name>
    <dbReference type="NCBI Taxonomy" id="2798804"/>
    <lineage>
        <taxon>Bacteria</taxon>
        <taxon>Pseudomonadati</taxon>
        <taxon>Pseudomonadota</taxon>
        <taxon>Betaproteobacteria</taxon>
        <taxon>Burkholderiales</taxon>
        <taxon>Comamonadaceae</taxon>
        <taxon>Rhodoferax</taxon>
    </lineage>
</organism>
<dbReference type="Gene3D" id="3.50.50.60">
    <property type="entry name" value="FAD/NAD(P)-binding domain"/>
    <property type="match status" value="1"/>
</dbReference>
<name>A0ABM7MPW8_9BURK</name>
<proteinExistence type="inferred from homology"/>
<sequence length="121" mass="13068">MALQSIRCARTMATSPAMRPFVKREVKPGPELSSDADLLEFCRNHRATIFHPVGTCRMEADVLAVVDPRLRVNGITGLRVVDCCVMPTLVSGNTYAAAVMLAEKAADLVREDGALLMGLPV</sequence>
<dbReference type="PANTHER" id="PTHR11552">
    <property type="entry name" value="GLUCOSE-METHANOL-CHOLINE GMC OXIDOREDUCTASE"/>
    <property type="match status" value="1"/>
</dbReference>
<evidence type="ECO:0000313" key="4">
    <source>
        <dbReference type="Proteomes" id="UP000824366"/>
    </source>
</evidence>
<dbReference type="Proteomes" id="UP000824366">
    <property type="component" value="Chromosome"/>
</dbReference>
<protein>
    <submittedName>
        <fullName evidence="3">Oxygen-dependent choline dehydrogenase</fullName>
    </submittedName>
</protein>
<feature type="domain" description="Glucose-methanol-choline oxidoreductase C-terminal" evidence="2">
    <location>
        <begin position="4"/>
        <end position="102"/>
    </location>
</feature>
<evidence type="ECO:0000313" key="3">
    <source>
        <dbReference type="EMBL" id="BCO28391.1"/>
    </source>
</evidence>
<dbReference type="InterPro" id="IPR012132">
    <property type="entry name" value="GMC_OxRdtase"/>
</dbReference>
<dbReference type="InterPro" id="IPR007867">
    <property type="entry name" value="GMC_OxRtase_C"/>
</dbReference>
<dbReference type="SUPFAM" id="SSF54373">
    <property type="entry name" value="FAD-linked reductases, C-terminal domain"/>
    <property type="match status" value="1"/>
</dbReference>
<comment type="similarity">
    <text evidence="1">Belongs to the GMC oxidoreductase family.</text>
</comment>
<evidence type="ECO:0000259" key="2">
    <source>
        <dbReference type="Pfam" id="PF05199"/>
    </source>
</evidence>
<reference evidence="3 4" key="1">
    <citation type="journal article" date="2021" name="Microbiol. Spectr.">
        <title>A Single Bacterium Capable of Oxidation and Reduction of Iron at Circumneutral pH.</title>
        <authorList>
            <person name="Kato S."/>
            <person name="Ohkuma M."/>
        </authorList>
    </citation>
    <scope>NUCLEOTIDE SEQUENCE [LARGE SCALE GENOMIC DNA]</scope>
    <source>
        <strain evidence="3 4">MIZ03</strain>
    </source>
</reference>
<evidence type="ECO:0000256" key="1">
    <source>
        <dbReference type="ARBA" id="ARBA00010790"/>
    </source>
</evidence>
<dbReference type="InterPro" id="IPR036188">
    <property type="entry name" value="FAD/NAD-bd_sf"/>
</dbReference>
<dbReference type="Gene3D" id="3.30.410.40">
    <property type="match status" value="1"/>
</dbReference>
<dbReference type="PANTHER" id="PTHR11552:SF147">
    <property type="entry name" value="CHOLINE DEHYDROGENASE, MITOCHONDRIAL"/>
    <property type="match status" value="1"/>
</dbReference>
<dbReference type="SUPFAM" id="SSF51905">
    <property type="entry name" value="FAD/NAD(P)-binding domain"/>
    <property type="match status" value="1"/>
</dbReference>
<dbReference type="EMBL" id="AP024238">
    <property type="protein sequence ID" value="BCO28391.1"/>
    <property type="molecule type" value="Genomic_DNA"/>
</dbReference>
<keyword evidence="4" id="KW-1185">Reference proteome</keyword>
<accession>A0ABM7MPW8</accession>
<gene>
    <name evidence="3" type="ORF">MIZ03_3291</name>
</gene>